<evidence type="ECO:0000313" key="9">
    <source>
        <dbReference type="Proteomes" id="UP000036061"/>
    </source>
</evidence>
<proteinExistence type="inferred from homology"/>
<dbReference type="Gene3D" id="3.90.180.10">
    <property type="entry name" value="Medium-chain alcohol dehydrogenases, catalytic domain"/>
    <property type="match status" value="1"/>
</dbReference>
<dbReference type="EMBL" id="CP030117">
    <property type="protein sequence ID" value="AWX55021.1"/>
    <property type="molecule type" value="Genomic_DNA"/>
</dbReference>
<evidence type="ECO:0000256" key="3">
    <source>
        <dbReference type="ARBA" id="ARBA00022833"/>
    </source>
</evidence>
<accession>A0A2Z4MF88</accession>
<dbReference type="PANTHER" id="PTHR43880">
    <property type="entry name" value="ALCOHOL DEHYDROGENASE"/>
    <property type="match status" value="1"/>
</dbReference>
<evidence type="ECO:0000256" key="2">
    <source>
        <dbReference type="ARBA" id="ARBA00022723"/>
    </source>
</evidence>
<dbReference type="Pfam" id="PF00107">
    <property type="entry name" value="ADH_zinc_N"/>
    <property type="match status" value="1"/>
</dbReference>
<dbReference type="GO" id="GO:0008270">
    <property type="term" value="F:zinc ion binding"/>
    <property type="evidence" value="ECO:0007669"/>
    <property type="project" value="InterPro"/>
</dbReference>
<name>A0A2Z4MF88_BREBE</name>
<comment type="similarity">
    <text evidence="6">Belongs to the zinc-containing alcohol dehydrogenase family.</text>
</comment>
<dbReference type="CDD" id="cd08278">
    <property type="entry name" value="benzyl_alcohol_DH"/>
    <property type="match status" value="1"/>
</dbReference>
<keyword evidence="4" id="KW-0560">Oxidoreductase</keyword>
<dbReference type="Proteomes" id="UP000036061">
    <property type="component" value="Chromosome"/>
</dbReference>
<dbReference type="Pfam" id="PF08240">
    <property type="entry name" value="ADH_N"/>
    <property type="match status" value="1"/>
</dbReference>
<organism evidence="8 9">
    <name type="scientific">Brevibacillus brevis</name>
    <name type="common">Bacillus brevis</name>
    <dbReference type="NCBI Taxonomy" id="1393"/>
    <lineage>
        <taxon>Bacteria</taxon>
        <taxon>Bacillati</taxon>
        <taxon>Bacillota</taxon>
        <taxon>Bacilli</taxon>
        <taxon>Bacillales</taxon>
        <taxon>Paenibacillaceae</taxon>
        <taxon>Brevibacillus</taxon>
    </lineage>
</organism>
<evidence type="ECO:0000256" key="6">
    <source>
        <dbReference type="RuleBase" id="RU361277"/>
    </source>
</evidence>
<dbReference type="PROSITE" id="PS00059">
    <property type="entry name" value="ADH_ZINC"/>
    <property type="match status" value="1"/>
</dbReference>
<dbReference type="InterPro" id="IPR020843">
    <property type="entry name" value="ER"/>
</dbReference>
<evidence type="ECO:0000259" key="7">
    <source>
        <dbReference type="SMART" id="SM00829"/>
    </source>
</evidence>
<feature type="domain" description="Enoyl reductase (ER)" evidence="7">
    <location>
        <begin position="12"/>
        <end position="362"/>
    </location>
</feature>
<keyword evidence="5" id="KW-0520">NAD</keyword>
<reference evidence="8 9" key="1">
    <citation type="journal article" date="2015" name="Genome Announc.">
        <title>Draft Genome Sequence of Brevibacillus brevis DZQ7, a Plant Growth-Promoting Rhizobacterium with Broad-Spectrum Antimicrobial Activity.</title>
        <authorList>
            <person name="Hou Q."/>
            <person name="Wang C."/>
            <person name="Hou X."/>
            <person name="Xia Z."/>
            <person name="Ye J."/>
            <person name="Liu K."/>
            <person name="Liu H."/>
            <person name="Wang J."/>
            <person name="Guo H."/>
            <person name="Yu X."/>
            <person name="Yang Y."/>
            <person name="Du B."/>
            <person name="Ding Y."/>
        </authorList>
    </citation>
    <scope>NUCLEOTIDE SEQUENCE [LARGE SCALE GENOMIC DNA]</scope>
    <source>
        <strain evidence="8 9">DZQ7</strain>
    </source>
</reference>
<dbReference type="SUPFAM" id="SSF50129">
    <property type="entry name" value="GroES-like"/>
    <property type="match status" value="1"/>
</dbReference>
<dbReference type="InterPro" id="IPR013149">
    <property type="entry name" value="ADH-like_C"/>
</dbReference>
<dbReference type="PANTHER" id="PTHR43880:SF12">
    <property type="entry name" value="ALCOHOL DEHYDROGENASE CLASS-3"/>
    <property type="match status" value="1"/>
</dbReference>
<dbReference type="InterPro" id="IPR036291">
    <property type="entry name" value="NAD(P)-bd_dom_sf"/>
</dbReference>
<dbReference type="InterPro" id="IPR011032">
    <property type="entry name" value="GroES-like_sf"/>
</dbReference>
<dbReference type="GO" id="GO:0005829">
    <property type="term" value="C:cytosol"/>
    <property type="evidence" value="ECO:0007669"/>
    <property type="project" value="TreeGrafter"/>
</dbReference>
<dbReference type="SMART" id="SM00829">
    <property type="entry name" value="PKS_ER"/>
    <property type="match status" value="1"/>
</dbReference>
<dbReference type="GO" id="GO:0046294">
    <property type="term" value="P:formaldehyde catabolic process"/>
    <property type="evidence" value="ECO:0007669"/>
    <property type="project" value="TreeGrafter"/>
</dbReference>
<sequence length="365" mass="39207">MQMKAAVTHSKGEEFRIQTIQLDEPKNGEVLIRVVASGICHTDMIARDQEYPVPLPAVLGHEGAGVVEKVGEGVTYVEPGDHVVLGFAHCGKCHYCLSGRPYVCERFFELNFLGNMEDGTKRHHCEEKGLSNFFGQSSFGTYTIVNERNLVKVDKDVDLALLGPLGCGIQTGSGTVINRLKPEAGSSIAVFGAGAVGLSAIMAANAIGCGTIIAVDVHDNRLELAKELGATHVIHARNVDPVEEIKKITNGGVNYAAETAGRPGVLRQAVDALTFCGVVAQIGAPPLGTDEKIDTNDLLLLNKTITGVVEGACVPRIFIPQLINLYKQGKFPMDKLVKFYRFDEINQAVADSHSGKTIKAIIKMD</sequence>
<dbReference type="GO" id="GO:0051903">
    <property type="term" value="F:S-(hydroxymethyl)glutathione dehydrogenase [NAD(P)+] activity"/>
    <property type="evidence" value="ECO:0007669"/>
    <property type="project" value="TreeGrafter"/>
</dbReference>
<dbReference type="InterPro" id="IPR013154">
    <property type="entry name" value="ADH-like_N"/>
</dbReference>
<evidence type="ECO:0000256" key="5">
    <source>
        <dbReference type="ARBA" id="ARBA00023027"/>
    </source>
</evidence>
<dbReference type="Gene3D" id="3.40.50.720">
    <property type="entry name" value="NAD(P)-binding Rossmann-like Domain"/>
    <property type="match status" value="1"/>
</dbReference>
<evidence type="ECO:0000256" key="4">
    <source>
        <dbReference type="ARBA" id="ARBA00023002"/>
    </source>
</evidence>
<dbReference type="SUPFAM" id="SSF51735">
    <property type="entry name" value="NAD(P)-binding Rossmann-fold domains"/>
    <property type="match status" value="1"/>
</dbReference>
<dbReference type="FunFam" id="3.40.50.720:FF:000003">
    <property type="entry name" value="S-(hydroxymethyl)glutathione dehydrogenase"/>
    <property type="match status" value="1"/>
</dbReference>
<dbReference type="RefSeq" id="WP_048031859.1">
    <property type="nucleotide sequence ID" value="NZ_CP030117.1"/>
</dbReference>
<protein>
    <submittedName>
        <fullName evidence="8">NAD(P)-dependent alcohol dehydrogenase</fullName>
    </submittedName>
</protein>
<dbReference type="AlphaFoldDB" id="A0A2Z4MF88"/>
<keyword evidence="3 6" id="KW-0862">Zinc</keyword>
<dbReference type="InterPro" id="IPR002328">
    <property type="entry name" value="ADH_Zn_CS"/>
</dbReference>
<evidence type="ECO:0000256" key="1">
    <source>
        <dbReference type="ARBA" id="ARBA00001947"/>
    </source>
</evidence>
<evidence type="ECO:0000313" key="8">
    <source>
        <dbReference type="EMBL" id="AWX55021.1"/>
    </source>
</evidence>
<keyword evidence="2 6" id="KW-0479">Metal-binding</keyword>
<comment type="cofactor">
    <cofactor evidence="1 6">
        <name>Zn(2+)</name>
        <dbReference type="ChEBI" id="CHEBI:29105"/>
    </cofactor>
</comment>
<gene>
    <name evidence="8" type="ORF">AB432_008235</name>
</gene>